<evidence type="ECO:0000313" key="10">
    <source>
        <dbReference type="EMBL" id="CAH0098490.1"/>
    </source>
</evidence>
<dbReference type="GO" id="GO:0034975">
    <property type="term" value="P:protein folding in endoplasmic reticulum"/>
    <property type="evidence" value="ECO:0007669"/>
    <property type="project" value="TreeGrafter"/>
</dbReference>
<comment type="similarity">
    <text evidence="2">Belongs to the EMC6 family.</text>
</comment>
<comment type="subcellular location">
    <subcellularLocation>
        <location evidence="1">Endoplasmic reticulum membrane</location>
        <topology evidence="1">Multi-pass membrane protein</topology>
    </subcellularLocation>
</comment>
<sequence length="116" mass="12688">MASKNKSRVVEKSNGEVMAFSEGAIRNNAMVVEYCRTSMAALGGGTAGILGLTSLYGFAFYIFCAVSIWLLLLLKAGPQWEKYFTSRSSLLSSGLSGGLITYVLFWTFIYGMVHVY</sequence>
<dbReference type="OrthoDB" id="16510at2759"/>
<dbReference type="Proteomes" id="UP000789390">
    <property type="component" value="Unassembled WGS sequence"/>
</dbReference>
<dbReference type="InterPro" id="IPR008504">
    <property type="entry name" value="Emc6"/>
</dbReference>
<feature type="transmembrane region" description="Helical" evidence="9">
    <location>
        <begin position="55"/>
        <end position="74"/>
    </location>
</feature>
<evidence type="ECO:0000256" key="4">
    <source>
        <dbReference type="ARBA" id="ARBA00022692"/>
    </source>
</evidence>
<dbReference type="PANTHER" id="PTHR20994">
    <property type="entry name" value="ER MEMBRANE PROTEIN COMPLEX SUBUNIT 6"/>
    <property type="match status" value="1"/>
</dbReference>
<evidence type="ECO:0000256" key="3">
    <source>
        <dbReference type="ARBA" id="ARBA00020827"/>
    </source>
</evidence>
<reference evidence="10" key="1">
    <citation type="submission" date="2021-11" db="EMBL/GenBank/DDBJ databases">
        <authorList>
            <person name="Schell T."/>
        </authorList>
    </citation>
    <scope>NUCLEOTIDE SEQUENCE</scope>
    <source>
        <strain evidence="10">M5</strain>
    </source>
</reference>
<evidence type="ECO:0000256" key="6">
    <source>
        <dbReference type="ARBA" id="ARBA00022989"/>
    </source>
</evidence>
<evidence type="ECO:0000256" key="9">
    <source>
        <dbReference type="SAM" id="Phobius"/>
    </source>
</evidence>
<dbReference type="GO" id="GO:0000045">
    <property type="term" value="P:autophagosome assembly"/>
    <property type="evidence" value="ECO:0007669"/>
    <property type="project" value="TreeGrafter"/>
</dbReference>
<proteinExistence type="inferred from homology"/>
<evidence type="ECO:0000256" key="5">
    <source>
        <dbReference type="ARBA" id="ARBA00022824"/>
    </source>
</evidence>
<accession>A0A8J2WC58</accession>
<comment type="caution">
    <text evidence="10">The sequence shown here is derived from an EMBL/GenBank/DDBJ whole genome shotgun (WGS) entry which is preliminary data.</text>
</comment>
<evidence type="ECO:0000313" key="11">
    <source>
        <dbReference type="Proteomes" id="UP000789390"/>
    </source>
</evidence>
<protein>
    <recommendedName>
        <fullName evidence="3">ER membrane protein complex subunit 6</fullName>
    </recommendedName>
    <alternativeName>
        <fullName evidence="8">Transmembrane protein 93</fullName>
    </alternativeName>
</protein>
<organism evidence="10 11">
    <name type="scientific">Daphnia galeata</name>
    <dbReference type="NCBI Taxonomy" id="27404"/>
    <lineage>
        <taxon>Eukaryota</taxon>
        <taxon>Metazoa</taxon>
        <taxon>Ecdysozoa</taxon>
        <taxon>Arthropoda</taxon>
        <taxon>Crustacea</taxon>
        <taxon>Branchiopoda</taxon>
        <taxon>Diplostraca</taxon>
        <taxon>Cladocera</taxon>
        <taxon>Anomopoda</taxon>
        <taxon>Daphniidae</taxon>
        <taxon>Daphnia</taxon>
    </lineage>
</organism>
<name>A0A8J2WC58_9CRUS</name>
<dbReference type="Pfam" id="PF07019">
    <property type="entry name" value="EMC6"/>
    <property type="match status" value="1"/>
</dbReference>
<dbReference type="InterPro" id="IPR029008">
    <property type="entry name" value="EMC6-like"/>
</dbReference>
<keyword evidence="11" id="KW-1185">Reference proteome</keyword>
<keyword evidence="7 9" id="KW-0472">Membrane</keyword>
<evidence type="ECO:0000256" key="1">
    <source>
        <dbReference type="ARBA" id="ARBA00004477"/>
    </source>
</evidence>
<keyword evidence="6 9" id="KW-1133">Transmembrane helix</keyword>
<dbReference type="GO" id="GO:0072546">
    <property type="term" value="C:EMC complex"/>
    <property type="evidence" value="ECO:0007669"/>
    <property type="project" value="InterPro"/>
</dbReference>
<feature type="transmembrane region" description="Helical" evidence="9">
    <location>
        <begin position="95"/>
        <end position="113"/>
    </location>
</feature>
<gene>
    <name evidence="10" type="ORF">DGAL_LOCUS572</name>
</gene>
<dbReference type="AlphaFoldDB" id="A0A8J2WC58"/>
<evidence type="ECO:0000256" key="8">
    <source>
        <dbReference type="ARBA" id="ARBA00031072"/>
    </source>
</evidence>
<evidence type="ECO:0000256" key="2">
    <source>
        <dbReference type="ARBA" id="ARBA00009436"/>
    </source>
</evidence>
<evidence type="ECO:0000256" key="7">
    <source>
        <dbReference type="ARBA" id="ARBA00023136"/>
    </source>
</evidence>
<dbReference type="PANTHER" id="PTHR20994:SF0">
    <property type="entry name" value="ER MEMBRANE PROTEIN COMPLEX SUBUNIT 6"/>
    <property type="match status" value="1"/>
</dbReference>
<dbReference type="EMBL" id="CAKKLH010000002">
    <property type="protein sequence ID" value="CAH0098490.1"/>
    <property type="molecule type" value="Genomic_DNA"/>
</dbReference>
<keyword evidence="5" id="KW-0256">Endoplasmic reticulum</keyword>
<keyword evidence="4 9" id="KW-0812">Transmembrane</keyword>